<dbReference type="EMBL" id="CP061336">
    <property type="protein sequence ID" value="QNU68086.1"/>
    <property type="molecule type" value="Genomic_DNA"/>
</dbReference>
<organism evidence="1 2">
    <name type="scientific">Ruminiclostridium herbifermentans</name>
    <dbReference type="NCBI Taxonomy" id="2488810"/>
    <lineage>
        <taxon>Bacteria</taxon>
        <taxon>Bacillati</taxon>
        <taxon>Bacillota</taxon>
        <taxon>Clostridia</taxon>
        <taxon>Eubacteriales</taxon>
        <taxon>Oscillospiraceae</taxon>
        <taxon>Ruminiclostridium</taxon>
    </lineage>
</organism>
<dbReference type="OrthoDB" id="10003605at2"/>
<evidence type="ECO:0000313" key="2">
    <source>
        <dbReference type="Proteomes" id="UP000306409"/>
    </source>
</evidence>
<evidence type="ECO:0000313" key="1">
    <source>
        <dbReference type="EMBL" id="QNU68086.1"/>
    </source>
</evidence>
<dbReference type="AlphaFoldDB" id="A0A4U7JF45"/>
<dbReference type="Proteomes" id="UP000306409">
    <property type="component" value="Chromosome"/>
</dbReference>
<reference evidence="1 2" key="1">
    <citation type="submission" date="2020-09" db="EMBL/GenBank/DDBJ databases">
        <title>Characterization and genome sequencing of Ruminiclostridium sp. nov. MA18.</title>
        <authorList>
            <person name="Rettenmaier R."/>
            <person name="Kowollik M.-L."/>
            <person name="Liebl W."/>
            <person name="Zverlov V."/>
        </authorList>
    </citation>
    <scope>NUCLEOTIDE SEQUENCE [LARGE SCALE GENOMIC DNA]</scope>
    <source>
        <strain evidence="1 2">MA18</strain>
    </source>
</reference>
<dbReference type="KEGG" id="rher:EHE19_006510"/>
<sequence length="331" mass="37934">MTKRKIILSSSIIALVCLLAFSVYKYNSAQNINQNKLINEVSNIENKSNIKENQFDLTFNIIDSETKEKIKNYLVVIPDLNNKYELTETDNIINIPQSPFSPNTGRYQKGYTFIIYSEGYLPIIENDTCIYTEGTILNAELSKSQNTNNENYIEILNPVNKKSIDDLLNYYFSESKGSNKYFITEDTLINNVVEHKNISDIKQGKWIIKVIDSDSKKEIDDSFIIITDLSEKYNVSKNGTVISLPQKPVSSDEGKYEAGYTIITGAIGYLPRIDHNILMYDNVQRNIIIELVKPNVNNAYFSEQQHKSDKNEITNLLKYYLGNSTYKVSIK</sequence>
<gene>
    <name evidence="1" type="ORF">EHE19_006510</name>
</gene>
<accession>A0A4U7JF45</accession>
<keyword evidence="2" id="KW-1185">Reference proteome</keyword>
<protein>
    <submittedName>
        <fullName evidence="1">Uncharacterized protein</fullName>
    </submittedName>
</protein>
<name>A0A4U7JF45_9FIRM</name>
<dbReference type="RefSeq" id="WP_137698478.1">
    <property type="nucleotide sequence ID" value="NZ_CP061336.1"/>
</dbReference>
<proteinExistence type="predicted"/>